<dbReference type="Gene3D" id="3.40.50.300">
    <property type="entry name" value="P-loop containing nucleotide triphosphate hydrolases"/>
    <property type="match status" value="1"/>
</dbReference>
<dbReference type="AlphaFoldDB" id="A0A0R0J6A9"/>
<dbReference type="Gramene" id="KRH50252">
    <property type="protein sequence ID" value="KRH50252"/>
    <property type="gene ID" value="GLYMA_07G210900"/>
</dbReference>
<organism evidence="2">
    <name type="scientific">Glycine max</name>
    <name type="common">Soybean</name>
    <name type="synonym">Glycine hispida</name>
    <dbReference type="NCBI Taxonomy" id="3847"/>
    <lineage>
        <taxon>Eukaryota</taxon>
        <taxon>Viridiplantae</taxon>
        <taxon>Streptophyta</taxon>
        <taxon>Embryophyta</taxon>
        <taxon>Tracheophyta</taxon>
        <taxon>Spermatophyta</taxon>
        <taxon>Magnoliopsida</taxon>
        <taxon>eudicotyledons</taxon>
        <taxon>Gunneridae</taxon>
        <taxon>Pentapetalae</taxon>
        <taxon>rosids</taxon>
        <taxon>fabids</taxon>
        <taxon>Fabales</taxon>
        <taxon>Fabaceae</taxon>
        <taxon>Papilionoideae</taxon>
        <taxon>50 kb inversion clade</taxon>
        <taxon>NPAAA clade</taxon>
        <taxon>indigoferoid/millettioid clade</taxon>
        <taxon>Phaseoleae</taxon>
        <taxon>Glycine</taxon>
        <taxon>Glycine subgen. Soja</taxon>
    </lineage>
</organism>
<dbReference type="PANTHER" id="PTHR32175">
    <property type="entry name" value="PROTEIN, PUTATIVE, EXPRESSED-RELATED"/>
    <property type="match status" value="1"/>
</dbReference>
<evidence type="ECO:0000313" key="2">
    <source>
        <dbReference type="EMBL" id="KRH50252.1"/>
    </source>
</evidence>
<protein>
    <recommendedName>
        <fullName evidence="5">Sulfotransferase</fullName>
    </recommendedName>
</protein>
<evidence type="ECO:0000256" key="1">
    <source>
        <dbReference type="SAM" id="Phobius"/>
    </source>
</evidence>
<reference evidence="3" key="2">
    <citation type="submission" date="2018-02" db="UniProtKB">
        <authorList>
            <consortium name="EnsemblPlants"/>
        </authorList>
    </citation>
    <scope>IDENTIFICATION</scope>
    <source>
        <strain evidence="3">Williams 82</strain>
    </source>
</reference>
<evidence type="ECO:0008006" key="5">
    <source>
        <dbReference type="Google" id="ProtNLM"/>
    </source>
</evidence>
<dbReference type="EnsemblPlants" id="KRH50252">
    <property type="protein sequence ID" value="KRH50252"/>
    <property type="gene ID" value="GLYMA_07G210900"/>
</dbReference>
<accession>A0A0R0J6A9</accession>
<dbReference type="Proteomes" id="UP000008827">
    <property type="component" value="Chromosome 7"/>
</dbReference>
<evidence type="ECO:0000313" key="3">
    <source>
        <dbReference type="EnsemblPlants" id="KRH50252"/>
    </source>
</evidence>
<name>A0A0R0J6A9_SOYBN</name>
<dbReference type="InterPro" id="IPR052796">
    <property type="entry name" value="Nod_factor_sulfotransferase"/>
</dbReference>
<gene>
    <name evidence="2" type="ORF">GLYMA_07G210900</name>
</gene>
<evidence type="ECO:0000313" key="4">
    <source>
        <dbReference type="Proteomes" id="UP000008827"/>
    </source>
</evidence>
<keyword evidence="1" id="KW-1133">Transmembrane helix</keyword>
<dbReference type="ExpressionAtlas" id="A0A0R0J6A9">
    <property type="expression patterns" value="baseline and differential"/>
</dbReference>
<dbReference type="InterPro" id="IPR027417">
    <property type="entry name" value="P-loop_NTPase"/>
</dbReference>
<dbReference type="PANTHER" id="PTHR32175:SF0">
    <property type="entry name" value="SULFOTRANSFERASE"/>
    <property type="match status" value="1"/>
</dbReference>
<reference evidence="2 3" key="1">
    <citation type="journal article" date="2010" name="Nature">
        <title>Genome sequence of the palaeopolyploid soybean.</title>
        <authorList>
            <person name="Schmutz J."/>
            <person name="Cannon S.B."/>
            <person name="Schlueter J."/>
            <person name="Ma J."/>
            <person name="Mitros T."/>
            <person name="Nelson W."/>
            <person name="Hyten D.L."/>
            <person name="Song Q."/>
            <person name="Thelen J.J."/>
            <person name="Cheng J."/>
            <person name="Xu D."/>
            <person name="Hellsten U."/>
            <person name="May G.D."/>
            <person name="Yu Y."/>
            <person name="Sakurai T."/>
            <person name="Umezawa T."/>
            <person name="Bhattacharyya M.K."/>
            <person name="Sandhu D."/>
            <person name="Valliyodan B."/>
            <person name="Lindquist E."/>
            <person name="Peto M."/>
            <person name="Grant D."/>
            <person name="Shu S."/>
            <person name="Goodstein D."/>
            <person name="Barry K."/>
            <person name="Futrell-Griggs M."/>
            <person name="Abernathy B."/>
            <person name="Du J."/>
            <person name="Tian Z."/>
            <person name="Zhu L."/>
            <person name="Gill N."/>
            <person name="Joshi T."/>
            <person name="Libault M."/>
            <person name="Sethuraman A."/>
            <person name="Zhang X.-C."/>
            <person name="Shinozaki K."/>
            <person name="Nguyen H.T."/>
            <person name="Wing R.A."/>
            <person name="Cregan P."/>
            <person name="Specht J."/>
            <person name="Grimwood J."/>
            <person name="Rokhsar D."/>
            <person name="Stacey G."/>
            <person name="Shoemaker R.C."/>
            <person name="Jackson S.A."/>
        </authorList>
    </citation>
    <scope>NUCLEOTIDE SEQUENCE</scope>
    <source>
        <strain evidence="3">cv. Williams 82</strain>
        <tissue evidence="2">Callus</tissue>
    </source>
</reference>
<reference evidence="2" key="3">
    <citation type="submission" date="2018-07" db="EMBL/GenBank/DDBJ databases">
        <title>WGS assembly of Glycine max.</title>
        <authorList>
            <person name="Schmutz J."/>
            <person name="Cannon S."/>
            <person name="Schlueter J."/>
            <person name="Ma J."/>
            <person name="Mitros T."/>
            <person name="Nelson W."/>
            <person name="Hyten D."/>
            <person name="Song Q."/>
            <person name="Thelen J."/>
            <person name="Cheng J."/>
            <person name="Xu D."/>
            <person name="Hellsten U."/>
            <person name="May G."/>
            <person name="Yu Y."/>
            <person name="Sakurai T."/>
            <person name="Umezawa T."/>
            <person name="Bhattacharyya M."/>
            <person name="Sandhu D."/>
            <person name="Valliyodan B."/>
            <person name="Lindquist E."/>
            <person name="Peto M."/>
            <person name="Grant D."/>
            <person name="Shu S."/>
            <person name="Goodstein D."/>
            <person name="Barry K."/>
            <person name="Futrell-Griggs M."/>
            <person name="Abernathy B."/>
            <person name="Du J."/>
            <person name="Tian Z."/>
            <person name="Zhu L."/>
            <person name="Gill N."/>
            <person name="Joshi T."/>
            <person name="Libault M."/>
            <person name="Sethuraman A."/>
            <person name="Zhang X."/>
            <person name="Shinozaki K."/>
            <person name="Nguyen H."/>
            <person name="Wing R."/>
            <person name="Cregan P."/>
            <person name="Specht J."/>
            <person name="Grimwood J."/>
            <person name="Rokhsar D."/>
            <person name="Stacey G."/>
            <person name="Shoemaker R."/>
            <person name="Jackson S."/>
        </authorList>
    </citation>
    <scope>NUCLEOTIDE SEQUENCE</scope>
    <source>
        <tissue evidence="2">Callus</tissue>
    </source>
</reference>
<proteinExistence type="predicted"/>
<keyword evidence="1" id="KW-0472">Membrane</keyword>
<keyword evidence="4" id="KW-1185">Reference proteome</keyword>
<feature type="transmembrane region" description="Helical" evidence="1">
    <location>
        <begin position="23"/>
        <end position="45"/>
    </location>
</feature>
<dbReference type="SUPFAM" id="SSF52540">
    <property type="entry name" value="P-loop containing nucleoside triphosphate hydrolases"/>
    <property type="match status" value="1"/>
</dbReference>
<keyword evidence="1" id="KW-0812">Transmembrane</keyword>
<dbReference type="EMBL" id="CM000840">
    <property type="protein sequence ID" value="KRH50252.1"/>
    <property type="molecule type" value="Genomic_DNA"/>
</dbReference>
<sequence>MADDLSSFAKDALLVKGLKSSTLVWRLIVLTLAMVSGVYICSICLKQIGTSSKIGFLDIKVVQKPCPEPNIEPWEIPFVHYPHPKTYSRAECACHPVRYFAILSMQRSGSGWFETFLNSHANISSNGEIFSVKGLMQHHEEIAEYFRIHGVSLIFLFRRNLLRRMVSVLANEYDRNAKLLNGTHKSHVHSPKEAEILAKYKPTINSTLLIAQLKQVNETTTKALEYFKSTRHIILYYEDIVKNRTKLRDVQDFLKVPQMDLKSRQVKIHKGSLSSQVENWNDISKALTGTPYESFIHEDYRR</sequence>